<comment type="caution">
    <text evidence="3">The sequence shown here is derived from an EMBL/GenBank/DDBJ whole genome shotgun (WGS) entry which is preliminary data.</text>
</comment>
<gene>
    <name evidence="3" type="ORF">WJX73_010353</name>
</gene>
<dbReference type="InterPro" id="IPR040079">
    <property type="entry name" value="Glutathione_S-Trfase"/>
</dbReference>
<keyword evidence="4" id="KW-1185">Reference proteome</keyword>
<dbReference type="SFLD" id="SFLDG00358">
    <property type="entry name" value="Main_(cytGST)"/>
    <property type="match status" value="1"/>
</dbReference>
<dbReference type="Pfam" id="PF13409">
    <property type="entry name" value="GST_N_2"/>
    <property type="match status" value="1"/>
</dbReference>
<dbReference type="Gene3D" id="1.20.1050.10">
    <property type="match status" value="1"/>
</dbReference>
<protein>
    <recommendedName>
        <fullName evidence="5">Glutathione S-transferase</fullName>
    </recommendedName>
</protein>
<reference evidence="3 4" key="1">
    <citation type="journal article" date="2024" name="Nat. Commun.">
        <title>Phylogenomics reveals the evolutionary origins of lichenization in chlorophyte algae.</title>
        <authorList>
            <person name="Puginier C."/>
            <person name="Libourel C."/>
            <person name="Otte J."/>
            <person name="Skaloud P."/>
            <person name="Haon M."/>
            <person name="Grisel S."/>
            <person name="Petersen M."/>
            <person name="Berrin J.G."/>
            <person name="Delaux P.M."/>
            <person name="Dal Grande F."/>
            <person name="Keller J."/>
        </authorList>
    </citation>
    <scope>NUCLEOTIDE SEQUENCE [LARGE SCALE GENOMIC DNA]</scope>
    <source>
        <strain evidence="3 4">SAG 2036</strain>
    </source>
</reference>
<dbReference type="PANTHER" id="PTHR43968">
    <property type="match status" value="1"/>
</dbReference>
<evidence type="ECO:0000259" key="2">
    <source>
        <dbReference type="PROSITE" id="PS50405"/>
    </source>
</evidence>
<dbReference type="EMBL" id="JALJOQ010000118">
    <property type="protein sequence ID" value="KAK9796269.1"/>
    <property type="molecule type" value="Genomic_DNA"/>
</dbReference>
<evidence type="ECO:0008006" key="5">
    <source>
        <dbReference type="Google" id="ProtNLM"/>
    </source>
</evidence>
<proteinExistence type="predicted"/>
<organism evidence="3 4">
    <name type="scientific">Symbiochloris irregularis</name>
    <dbReference type="NCBI Taxonomy" id="706552"/>
    <lineage>
        <taxon>Eukaryota</taxon>
        <taxon>Viridiplantae</taxon>
        <taxon>Chlorophyta</taxon>
        <taxon>core chlorophytes</taxon>
        <taxon>Trebouxiophyceae</taxon>
        <taxon>Trebouxiales</taxon>
        <taxon>Trebouxiaceae</taxon>
        <taxon>Symbiochloris</taxon>
    </lineage>
</organism>
<dbReference type="Proteomes" id="UP001465755">
    <property type="component" value="Unassembled WGS sequence"/>
</dbReference>
<evidence type="ECO:0000313" key="3">
    <source>
        <dbReference type="EMBL" id="KAK9796269.1"/>
    </source>
</evidence>
<dbReference type="Gene3D" id="3.40.30.10">
    <property type="entry name" value="Glutaredoxin"/>
    <property type="match status" value="1"/>
</dbReference>
<dbReference type="InterPro" id="IPR036282">
    <property type="entry name" value="Glutathione-S-Trfase_C_sf"/>
</dbReference>
<dbReference type="AlphaFoldDB" id="A0AAW1NWA1"/>
<feature type="domain" description="GST C-terminal" evidence="2">
    <location>
        <begin position="114"/>
        <end position="239"/>
    </location>
</feature>
<dbReference type="PANTHER" id="PTHR43968:SF6">
    <property type="entry name" value="GLUTATHIONE S-TRANSFERASE OMEGA"/>
    <property type="match status" value="1"/>
</dbReference>
<sequence>MTDNAETGPAIGRELTFLSSWFCPFAQRTWLVLLEKGVQFKLFEVSLKDPKTGLWRQYEQKPEWFLRLSPLGKVPALAYEEDTTLQTVYESCICNEFLEDYAPPPEAPALLPPHPATRARCRIIIDRFNVKFVPVFYRILLRQDKASQDECAATLTEELLWLESMMDPQGPYFAGEAFSLVDCALLPHFLRMYILKHYRGFELPARCRRLNEWYAQATQRPAVQKTLTAPENQEYEAALLKHYSKYADSTANSTSAKDFK</sequence>
<dbReference type="PROSITE" id="PS50405">
    <property type="entry name" value="GST_CTER"/>
    <property type="match status" value="1"/>
</dbReference>
<dbReference type="SUPFAM" id="SSF47616">
    <property type="entry name" value="GST C-terminal domain-like"/>
    <property type="match status" value="1"/>
</dbReference>
<dbReference type="InterPro" id="IPR010987">
    <property type="entry name" value="Glutathione-S-Trfase_C-like"/>
</dbReference>
<dbReference type="InterPro" id="IPR036249">
    <property type="entry name" value="Thioredoxin-like_sf"/>
</dbReference>
<dbReference type="Pfam" id="PF13410">
    <property type="entry name" value="GST_C_2"/>
    <property type="match status" value="1"/>
</dbReference>
<dbReference type="SFLD" id="SFLDS00019">
    <property type="entry name" value="Glutathione_Transferase_(cytos"/>
    <property type="match status" value="1"/>
</dbReference>
<accession>A0AAW1NWA1</accession>
<evidence type="ECO:0000313" key="4">
    <source>
        <dbReference type="Proteomes" id="UP001465755"/>
    </source>
</evidence>
<feature type="domain" description="GST N-terminal" evidence="1">
    <location>
        <begin position="13"/>
        <end position="106"/>
    </location>
</feature>
<dbReference type="GO" id="GO:0005737">
    <property type="term" value="C:cytoplasm"/>
    <property type="evidence" value="ECO:0007669"/>
    <property type="project" value="TreeGrafter"/>
</dbReference>
<dbReference type="InterPro" id="IPR050983">
    <property type="entry name" value="GST_Omega/HSP26"/>
</dbReference>
<dbReference type="InterPro" id="IPR004045">
    <property type="entry name" value="Glutathione_S-Trfase_N"/>
</dbReference>
<dbReference type="SUPFAM" id="SSF52833">
    <property type="entry name" value="Thioredoxin-like"/>
    <property type="match status" value="1"/>
</dbReference>
<name>A0AAW1NWA1_9CHLO</name>
<evidence type="ECO:0000259" key="1">
    <source>
        <dbReference type="PROSITE" id="PS50404"/>
    </source>
</evidence>
<dbReference type="PROSITE" id="PS50404">
    <property type="entry name" value="GST_NTER"/>
    <property type="match status" value="1"/>
</dbReference>